<sequence>MAGQDASRYQPGRGLPPYLLSRNYADSSTDSDGASRIFAESSCSMTSDKDSDCSSASHMPVTIHDSSVGLIQLRFLAAPSMFEYQTNNATRSIDEDRRTLRDETSSGSYGTNSANKASSAPFISTVSHNSLMDCLLVGSILSNETKKYNRIIISDYDYNSNPISHPEDMFTPYVPILSNIDNRPLHGRNESFNDMIVDEVETQSITTADVEIPENINFNECCRFGDKTVHGCRPTAKRHYGWPQKCVTFSYLTELDIRSDSFDKLKNSVLRLCAKHRKLASLIGNIASIIDDAIPVDIASQHTGGSEFTIDNRRDTMNRILADVNLSPIRSQTTKPIKDHSKSGLRRLISKFTRGSKAFQDELAETLMPGRGQELIQMAQLQSQARETQALELSISNEMVQSLKQVYDIYVKQRMPFIEQVRILSLLPRSWKYEKVMSLFGCTRHAVTAAHQMHDDEEYLLNKDQEPAIRQRAAPEKIKHFISWLVESNTLVSGTYGLTNLRMDNGEKYELPKQIIQSQRSHALVDYKKYCDETGFQGLGKSKLYDILNSIKPAEQRIVAGLDEFVVEGVEAWLSLSKIVETLPIRQADRKRLLKQIDMGEQYKKIRHTGHCSDDADCITHCTIFGLSDSKRAEYYSNCNHTHTAHCPDCINIIITLDEISQQIPKIGNKDFQREARFDFENASEHIVEWSRHNLRAARQDTEKKSIISQMEEDEAFCTFDWGQKILPQKHREPQSAYFGKKGMSVLMGSFVWKDQVTRLASESTTTTNLSLPTYSTDSYIVAITGAAQTELDTLSAGEIITKQFKTDHPHIKKLHKRTDNAGNFSSHSTPEVEKVICERMGIELLTRDYSEVQKGEDICNRMFGVNKARMRSWEASGNDLLSAIDIKEGMEYAGGIKHTKVAVAEIVAGQGYLEKTNIPNVSTLRSIRYGSENMNVFKATSVGTGFEIPYKQLDFEANMRIVSPFGCSINEQESNIVSEQRNDRRHHFLKLCPVSGCTATFESNTDLESHISANLHNVQPTQSRTANDIARLHLTELIRTTGIDAQQQATLLSQDQDMSHVDLTTSAHYQKFSSIGWGLRTRKHTNPMSDNVKNFIEKVWLDSQESRSKFTVQEIQQQIRTKRCQNGEKIFQTQEYPTLSQIKYRLRKIAQKYGVTPKHELMSQLMKINTE</sequence>
<dbReference type="AlphaFoldDB" id="A0A815S1K7"/>
<dbReference type="PANTHER" id="PTHR33845:SF1">
    <property type="entry name" value="C2H2-TYPE DOMAIN-CONTAINING PROTEIN"/>
    <property type="match status" value="1"/>
</dbReference>
<reference evidence="3" key="1">
    <citation type="submission" date="2021-02" db="EMBL/GenBank/DDBJ databases">
        <authorList>
            <person name="Nowell W R."/>
        </authorList>
    </citation>
    <scope>NUCLEOTIDE SEQUENCE</scope>
</reference>
<proteinExistence type="predicted"/>
<evidence type="ECO:0000259" key="2">
    <source>
        <dbReference type="PROSITE" id="PS00028"/>
    </source>
</evidence>
<feature type="domain" description="C2H2-type" evidence="2">
    <location>
        <begin position="993"/>
        <end position="1017"/>
    </location>
</feature>
<feature type="region of interest" description="Disordered" evidence="1">
    <location>
        <begin position="1"/>
        <end position="21"/>
    </location>
</feature>
<organism evidence="3 4">
    <name type="scientific">Adineta ricciae</name>
    <name type="common">Rotifer</name>
    <dbReference type="NCBI Taxonomy" id="249248"/>
    <lineage>
        <taxon>Eukaryota</taxon>
        <taxon>Metazoa</taxon>
        <taxon>Spiralia</taxon>
        <taxon>Gnathifera</taxon>
        <taxon>Rotifera</taxon>
        <taxon>Eurotatoria</taxon>
        <taxon>Bdelloidea</taxon>
        <taxon>Adinetida</taxon>
        <taxon>Adinetidae</taxon>
        <taxon>Adineta</taxon>
    </lineage>
</organism>
<evidence type="ECO:0000256" key="1">
    <source>
        <dbReference type="SAM" id="MobiDB-lite"/>
    </source>
</evidence>
<gene>
    <name evidence="3" type="ORF">EDS130_LOCUS41725</name>
</gene>
<evidence type="ECO:0000313" key="3">
    <source>
        <dbReference type="EMBL" id="CAF1486081.1"/>
    </source>
</evidence>
<feature type="compositionally biased region" description="Basic and acidic residues" evidence="1">
    <location>
        <begin position="93"/>
        <end position="104"/>
    </location>
</feature>
<evidence type="ECO:0000313" key="4">
    <source>
        <dbReference type="Proteomes" id="UP000663852"/>
    </source>
</evidence>
<name>A0A815S1K7_ADIRI</name>
<dbReference type="PANTHER" id="PTHR33845">
    <property type="entry name" value="C2H2-TYPE DOMAIN-CONTAINING PROTEIN"/>
    <property type="match status" value="1"/>
</dbReference>
<accession>A0A815S1K7</accession>
<dbReference type="EMBL" id="CAJNOJ010000565">
    <property type="protein sequence ID" value="CAF1486081.1"/>
    <property type="molecule type" value="Genomic_DNA"/>
</dbReference>
<comment type="caution">
    <text evidence="3">The sequence shown here is derived from an EMBL/GenBank/DDBJ whole genome shotgun (WGS) entry which is preliminary data.</text>
</comment>
<feature type="region of interest" description="Disordered" evidence="1">
    <location>
        <begin position="93"/>
        <end position="117"/>
    </location>
</feature>
<dbReference type="PROSITE" id="PS00028">
    <property type="entry name" value="ZINC_FINGER_C2H2_1"/>
    <property type="match status" value="1"/>
</dbReference>
<dbReference type="InterPro" id="IPR013087">
    <property type="entry name" value="Znf_C2H2_type"/>
</dbReference>
<dbReference type="OrthoDB" id="10045083at2759"/>
<dbReference type="Proteomes" id="UP000663852">
    <property type="component" value="Unassembled WGS sequence"/>
</dbReference>
<protein>
    <recommendedName>
        <fullName evidence="2">C2H2-type domain-containing protein</fullName>
    </recommendedName>
</protein>
<feature type="compositionally biased region" description="Polar residues" evidence="1">
    <location>
        <begin position="105"/>
        <end position="117"/>
    </location>
</feature>